<gene>
    <name evidence="1" type="ORF">S12H4_19273</name>
</gene>
<dbReference type="EMBL" id="BARW01009618">
    <property type="protein sequence ID" value="GAI82688.1"/>
    <property type="molecule type" value="Genomic_DNA"/>
</dbReference>
<accession>X1RPV5</accession>
<protein>
    <submittedName>
        <fullName evidence="1">Uncharacterized protein</fullName>
    </submittedName>
</protein>
<reference evidence="1" key="1">
    <citation type="journal article" date="2014" name="Front. Microbiol.">
        <title>High frequency of phylogenetically diverse reductive dehalogenase-homologous genes in deep subseafloor sedimentary metagenomes.</title>
        <authorList>
            <person name="Kawai M."/>
            <person name="Futagami T."/>
            <person name="Toyoda A."/>
            <person name="Takaki Y."/>
            <person name="Nishi S."/>
            <person name="Hori S."/>
            <person name="Arai W."/>
            <person name="Tsubouchi T."/>
            <person name="Morono Y."/>
            <person name="Uchiyama I."/>
            <person name="Ito T."/>
            <person name="Fujiyama A."/>
            <person name="Inagaki F."/>
            <person name="Takami H."/>
        </authorList>
    </citation>
    <scope>NUCLEOTIDE SEQUENCE</scope>
    <source>
        <strain evidence="1">Expedition CK06-06</strain>
    </source>
</reference>
<sequence length="50" mass="5719">MFIRNKNAHVPKTWILENAGSPIKTTIKERLKALKIADFVKRSITSQKPV</sequence>
<proteinExistence type="predicted"/>
<evidence type="ECO:0000313" key="1">
    <source>
        <dbReference type="EMBL" id="GAI82688.1"/>
    </source>
</evidence>
<name>X1RPV5_9ZZZZ</name>
<organism evidence="1">
    <name type="scientific">marine sediment metagenome</name>
    <dbReference type="NCBI Taxonomy" id="412755"/>
    <lineage>
        <taxon>unclassified sequences</taxon>
        <taxon>metagenomes</taxon>
        <taxon>ecological metagenomes</taxon>
    </lineage>
</organism>
<comment type="caution">
    <text evidence="1">The sequence shown here is derived from an EMBL/GenBank/DDBJ whole genome shotgun (WGS) entry which is preliminary data.</text>
</comment>
<dbReference type="AlphaFoldDB" id="X1RPV5"/>